<dbReference type="OrthoDB" id="614457at2"/>
<gene>
    <name evidence="1" type="ORF">E0W69_017560</name>
</gene>
<organism evidence="1 2">
    <name type="scientific">Rhizosphaericola mali</name>
    <dbReference type="NCBI Taxonomy" id="2545455"/>
    <lineage>
        <taxon>Bacteria</taxon>
        <taxon>Pseudomonadati</taxon>
        <taxon>Bacteroidota</taxon>
        <taxon>Chitinophagia</taxon>
        <taxon>Chitinophagales</taxon>
        <taxon>Chitinophagaceae</taxon>
        <taxon>Rhizosphaericola</taxon>
    </lineage>
</organism>
<dbReference type="Proteomes" id="UP000292424">
    <property type="component" value="Chromosome"/>
</dbReference>
<protein>
    <submittedName>
        <fullName evidence="1">SusD/RagB family nutrient-binding outer membrane lipoprotein</fullName>
    </submittedName>
</protein>
<dbReference type="RefSeq" id="WP_131331364.1">
    <property type="nucleotide sequence ID" value="NZ_CP044016.1"/>
</dbReference>
<dbReference type="InterPro" id="IPR041662">
    <property type="entry name" value="SusD-like_2"/>
</dbReference>
<proteinExistence type="predicted"/>
<dbReference type="AlphaFoldDB" id="A0A5P2G8X1"/>
<sequence length="522" mass="56718">MNIHKSLLLFSTVIGLLFTSCNKYLDVNKNPNTSTSSTPQLVLPQAIVYSGAVLNTLNTYGLQIGGYAANAGGYGGFGVNWTYDFGQINYTGIWSSSYDVLEDIQYVINVAATRPEIYPYYSAAAKILKVYNYEHLVDQYNNIPYTEALTSANLTPKYDNATDIYPKLANILDSAILDINSATSSAITLTSGTDPLFGGDMTSWIKFANTLKLKLIVKGSATVSFANTTFTSEGFLTDDAIENPGYAQANGQTNPFWSTWVVSYTGVAATRSWIPSRYTYSFYNGNKISDTGRGKKIYYNFPSTPINQLGLSQDNSYAAPATAGAWYSGTGSGTSLGGAAGVMKGYNMGVALFTAAESYFLQAEAQLRGIISGTPQTSFEAGITASFKYIYMLPNESQQSGTDYSGDATKYITTNTSNYLVNFALATSDAQKLEAIITQKYIALNMVSSDEGWNEYRRTGYPFSSTTVVNNANNSFASTQSVSTRPDHLPTRLQYPASEYSANDANVPKDISSFTSLIFWAK</sequence>
<keyword evidence="1" id="KW-0449">Lipoprotein</keyword>
<dbReference type="EMBL" id="CP044016">
    <property type="protein sequence ID" value="QES90382.1"/>
    <property type="molecule type" value="Genomic_DNA"/>
</dbReference>
<reference evidence="1 2" key="1">
    <citation type="submission" date="2019-09" db="EMBL/GenBank/DDBJ databases">
        <title>Complete genome sequence of Arachidicoccus sp. B3-10 isolated from apple orchard soil.</title>
        <authorList>
            <person name="Kim H.S."/>
            <person name="Han K.-I."/>
            <person name="Suh M.K."/>
            <person name="Lee K.C."/>
            <person name="Eom M.K."/>
            <person name="Kim J.-S."/>
            <person name="Kang S.W."/>
            <person name="Sin Y."/>
            <person name="Lee J.-S."/>
        </authorList>
    </citation>
    <scope>NUCLEOTIDE SEQUENCE [LARGE SCALE GENOMIC DNA]</scope>
    <source>
        <strain evidence="1 2">B3-10</strain>
    </source>
</reference>
<name>A0A5P2G8X1_9BACT</name>
<dbReference type="InterPro" id="IPR011990">
    <property type="entry name" value="TPR-like_helical_dom_sf"/>
</dbReference>
<evidence type="ECO:0000313" key="1">
    <source>
        <dbReference type="EMBL" id="QES90382.1"/>
    </source>
</evidence>
<keyword evidence="2" id="KW-1185">Reference proteome</keyword>
<dbReference type="Gene3D" id="1.25.40.390">
    <property type="match status" value="1"/>
</dbReference>
<dbReference type="SUPFAM" id="SSF48452">
    <property type="entry name" value="TPR-like"/>
    <property type="match status" value="1"/>
</dbReference>
<dbReference type="Pfam" id="PF12771">
    <property type="entry name" value="SusD-like_2"/>
    <property type="match status" value="1"/>
</dbReference>
<evidence type="ECO:0000313" key="2">
    <source>
        <dbReference type="Proteomes" id="UP000292424"/>
    </source>
</evidence>
<dbReference type="PROSITE" id="PS51257">
    <property type="entry name" value="PROKAR_LIPOPROTEIN"/>
    <property type="match status" value="1"/>
</dbReference>
<accession>A0A5P2G8X1</accession>
<dbReference type="KEGG" id="arac:E0W69_017560"/>